<dbReference type="OMA" id="HIWELPK"/>
<evidence type="ECO:0000313" key="3">
    <source>
        <dbReference type="EMBL" id="EWC88091.1"/>
    </source>
</evidence>
<proteinExistence type="predicted"/>
<gene>
    <name evidence="3" type="ORF">PFNF54_03010</name>
</gene>
<feature type="domain" description="CPW-WPC" evidence="2">
    <location>
        <begin position="233"/>
        <end position="292"/>
    </location>
</feature>
<dbReference type="SMART" id="SM01099">
    <property type="entry name" value="CPW_WPC"/>
    <property type="match status" value="4"/>
</dbReference>
<feature type="domain" description="CPW-WPC" evidence="2">
    <location>
        <begin position="373"/>
        <end position="436"/>
    </location>
</feature>
<dbReference type="Proteomes" id="UP000030673">
    <property type="component" value="Unassembled WGS sequence"/>
</dbReference>
<sequence>MKKCISLIFVLFINKIVGVKIHLYRKYPNVENGVYQIDSRGRPIKIVDVNYNHRWEIPENGNINSYSVVRKNGKVKKFSEGTNLIYGTTKRKLINDIKEVDEQSEEEIKNLILKNKKLNIIKNVSDVSKKEKNIKELEKKKKEKPPIAMYIAADDIPDDKKKKQEEDDINVANELGVAIKENLESHYEITKEPSALSTDLLNMKIPTTLEKLLMDDIDEIKWISKKPVNDKICMRDYSKQCPSMWEPITETQCSAPKDYSGPCAHIMILEPMNAKEKSSIAKDCKVNWSCINESCGNGERDYLRECPENWIYNGTCEAPEILILLHKMIRSNFLQVFLARHIINIDLIRTITITFIIAFSTKYGIPWPCKNKCTFGYDIYACPRGWLNLMNSGACKAPDDYIAPNNCPRITHFDYMDINEKEKFSKICNVKWLCVENSQRDYSKCPIYFEYIKEGNYKGMCKPDEKYKGPCKEAQDILTLNLEQKYNFEETCEAQFPNLQIKDIPQTEQDSISPSTMEKLLNGTDLTNKSVTLE</sequence>
<feature type="domain" description="CPW-WPC" evidence="2">
    <location>
        <begin position="295"/>
        <end position="371"/>
    </location>
</feature>
<evidence type="ECO:0000256" key="1">
    <source>
        <dbReference type="SAM" id="SignalP"/>
    </source>
</evidence>
<keyword evidence="1" id="KW-0732">Signal</keyword>
<name>W7JTR8_PLAFO</name>
<feature type="chain" id="PRO_5004894799" description="CPW-WPC domain-containing protein" evidence="1">
    <location>
        <begin position="19"/>
        <end position="534"/>
    </location>
</feature>
<keyword evidence="4" id="KW-1185">Reference proteome</keyword>
<evidence type="ECO:0000313" key="4">
    <source>
        <dbReference type="Proteomes" id="UP000030673"/>
    </source>
</evidence>
<dbReference type="AlphaFoldDB" id="W7JTR8"/>
<evidence type="ECO:0000259" key="2">
    <source>
        <dbReference type="SMART" id="SM01099"/>
    </source>
</evidence>
<dbReference type="Pfam" id="PF09717">
    <property type="entry name" value="CPW_WPC"/>
    <property type="match status" value="3"/>
</dbReference>
<dbReference type="InterPro" id="IPR006387">
    <property type="entry name" value="CPW_WPC_dom"/>
</dbReference>
<dbReference type="NCBIfam" id="TIGR01492">
    <property type="entry name" value="CPW_WPC"/>
    <property type="match status" value="2"/>
</dbReference>
<reference evidence="3 4" key="1">
    <citation type="submission" date="2013-02" db="EMBL/GenBank/DDBJ databases">
        <title>The Genome Sequence of Plasmodium falciparum NF54.</title>
        <authorList>
            <consortium name="The Broad Institute Genome Sequencing Platform"/>
            <consortium name="The Broad Institute Genome Sequencing Center for Infectious Disease"/>
            <person name="Neafsey D."/>
            <person name="Cheeseman I."/>
            <person name="Volkman S."/>
            <person name="Adams J."/>
            <person name="Walker B."/>
            <person name="Young S.K."/>
            <person name="Zeng Q."/>
            <person name="Gargeya S."/>
            <person name="Fitzgerald M."/>
            <person name="Haas B."/>
            <person name="Abouelleil A."/>
            <person name="Alvarado L."/>
            <person name="Arachchi H.M."/>
            <person name="Berlin A.M."/>
            <person name="Chapman S.B."/>
            <person name="Dewar J."/>
            <person name="Goldberg J."/>
            <person name="Griggs A."/>
            <person name="Gujja S."/>
            <person name="Hansen M."/>
            <person name="Howarth C."/>
            <person name="Imamovic A."/>
            <person name="Larimer J."/>
            <person name="McCowan C."/>
            <person name="Murphy C."/>
            <person name="Neiman D."/>
            <person name="Pearson M."/>
            <person name="Priest M."/>
            <person name="Roberts A."/>
            <person name="Saif S."/>
            <person name="Shea T."/>
            <person name="Sisk P."/>
            <person name="Sykes S."/>
            <person name="Wortman J."/>
            <person name="Nusbaum C."/>
            <person name="Birren B."/>
        </authorList>
    </citation>
    <scope>NUCLEOTIDE SEQUENCE [LARGE SCALE GENOMIC DNA]</scope>
    <source>
        <strain evidence="3 4">NF54</strain>
    </source>
</reference>
<feature type="domain" description="CPW-WPC" evidence="2">
    <location>
        <begin position="439"/>
        <end position="500"/>
    </location>
</feature>
<feature type="signal peptide" evidence="1">
    <location>
        <begin position="1"/>
        <end position="18"/>
    </location>
</feature>
<accession>W7JTR8</accession>
<dbReference type="EMBL" id="KE123833">
    <property type="protein sequence ID" value="EWC88091.1"/>
    <property type="molecule type" value="Genomic_DNA"/>
</dbReference>
<protein>
    <recommendedName>
        <fullName evidence="2">CPW-WPC domain-containing protein</fullName>
    </recommendedName>
</protein>
<organism evidence="3 4">
    <name type="scientific">Plasmodium falciparum (isolate NF54)</name>
    <dbReference type="NCBI Taxonomy" id="5843"/>
    <lineage>
        <taxon>Eukaryota</taxon>
        <taxon>Sar</taxon>
        <taxon>Alveolata</taxon>
        <taxon>Apicomplexa</taxon>
        <taxon>Aconoidasida</taxon>
        <taxon>Haemosporida</taxon>
        <taxon>Plasmodiidae</taxon>
        <taxon>Plasmodium</taxon>
        <taxon>Plasmodium (Laverania)</taxon>
    </lineage>
</organism>